<dbReference type="OrthoDB" id="9804006at2"/>
<comment type="similarity">
    <text evidence="1">Belongs to the RRF family.</text>
</comment>
<protein>
    <submittedName>
        <fullName evidence="4">Ribosome recycling factor</fullName>
    </submittedName>
</protein>
<feature type="domain" description="Ribosome recycling factor" evidence="3">
    <location>
        <begin position="22"/>
        <end position="181"/>
    </location>
</feature>
<dbReference type="InterPro" id="IPR036191">
    <property type="entry name" value="RRF_sf"/>
</dbReference>
<evidence type="ECO:0000259" key="3">
    <source>
        <dbReference type="Pfam" id="PF01765"/>
    </source>
</evidence>
<dbReference type="SUPFAM" id="SSF55194">
    <property type="entry name" value="Ribosome recycling factor, RRF"/>
    <property type="match status" value="1"/>
</dbReference>
<dbReference type="Proteomes" id="UP000031641">
    <property type="component" value="Chromosome"/>
</dbReference>
<dbReference type="InterPro" id="IPR002661">
    <property type="entry name" value="Ribosome_recyc_fac"/>
</dbReference>
<sequence>MELSFYIESLKDDIEKTINNFENQSLKVAVGKANPALINKIKINYYDSWMNLDELASISSNGPLELLVKPYDMAILKTVEKTIMDQKLNITIVNMGHQIRLIYPQMTTEKRLEMTKLLNQIAEQAKVGIRQARQDINKHIKADKELSEDLQKNYLDQIQKEVDKSIEKITNLTKVKEKELMTI</sequence>
<dbReference type="KEGG" id="mcan:MCAN360_0139"/>
<evidence type="ECO:0000313" key="5">
    <source>
        <dbReference type="Proteomes" id="UP000031641"/>
    </source>
</evidence>
<dbReference type="EMBL" id="AP014631">
    <property type="protein sequence ID" value="BAP39398.1"/>
    <property type="molecule type" value="Genomic_DNA"/>
</dbReference>
<evidence type="ECO:0000256" key="1">
    <source>
        <dbReference type="ARBA" id="ARBA00005912"/>
    </source>
</evidence>
<organism evidence="4 5">
    <name type="scientific">Metamycoplasma canadense</name>
    <dbReference type="NCBI Taxonomy" id="29554"/>
    <lineage>
        <taxon>Bacteria</taxon>
        <taxon>Bacillati</taxon>
        <taxon>Mycoplasmatota</taxon>
        <taxon>Mycoplasmoidales</taxon>
        <taxon>Metamycoplasmataceae</taxon>
        <taxon>Metamycoplasma</taxon>
    </lineage>
</organism>
<dbReference type="HOGENOM" id="CLU_073981_2_1_14"/>
<evidence type="ECO:0000313" key="4">
    <source>
        <dbReference type="EMBL" id="BAP39398.1"/>
    </source>
</evidence>
<keyword evidence="5" id="KW-1185">Reference proteome</keyword>
<dbReference type="Gene3D" id="3.30.1360.40">
    <property type="match status" value="1"/>
</dbReference>
<dbReference type="GO" id="GO:0006412">
    <property type="term" value="P:translation"/>
    <property type="evidence" value="ECO:0007669"/>
    <property type="project" value="UniProtKB-KW"/>
</dbReference>
<dbReference type="AlphaFoldDB" id="A0A077L8M5"/>
<keyword evidence="2" id="KW-0648">Protein biosynthesis</keyword>
<name>A0A077L8M5_9BACT</name>
<dbReference type="Gene3D" id="1.10.132.20">
    <property type="entry name" value="Ribosome-recycling factor"/>
    <property type="match status" value="1"/>
</dbReference>
<dbReference type="PANTHER" id="PTHR20982">
    <property type="entry name" value="RIBOSOME RECYCLING FACTOR"/>
    <property type="match status" value="1"/>
</dbReference>
<proteinExistence type="inferred from homology"/>
<accession>A0A077L8M5</accession>
<dbReference type="RefSeq" id="WP_045433303.1">
    <property type="nucleotide sequence ID" value="NZ_AP014631.1"/>
</dbReference>
<reference evidence="5" key="1">
    <citation type="journal article" date="2014" name="Genome Announc.">
        <title>Complete Genome Sequence of Mycoplasma canadense Strain HAZ 360_1 from Bovine Mastitic Milk in Japan.</title>
        <authorList>
            <person name="Hata E."/>
        </authorList>
    </citation>
    <scope>NUCLEOTIDE SEQUENCE [LARGE SCALE GENOMIC DNA]</scope>
    <source>
        <strain evidence="5">HAZ360_1</strain>
    </source>
</reference>
<dbReference type="InterPro" id="IPR023584">
    <property type="entry name" value="Ribosome_recyc_fac_dom"/>
</dbReference>
<dbReference type="GO" id="GO:0043023">
    <property type="term" value="F:ribosomal large subunit binding"/>
    <property type="evidence" value="ECO:0007669"/>
    <property type="project" value="TreeGrafter"/>
</dbReference>
<gene>
    <name evidence="4" type="primary">frr</name>
    <name evidence="4" type="ORF">MCAN360_0139</name>
</gene>
<dbReference type="PANTHER" id="PTHR20982:SF3">
    <property type="entry name" value="MITOCHONDRIAL RIBOSOME RECYCLING FACTOR PSEUDO 1"/>
    <property type="match status" value="1"/>
</dbReference>
<dbReference type="Pfam" id="PF01765">
    <property type="entry name" value="RRF"/>
    <property type="match status" value="1"/>
</dbReference>
<evidence type="ECO:0000256" key="2">
    <source>
        <dbReference type="ARBA" id="ARBA00022917"/>
    </source>
</evidence>
<dbReference type="STRING" id="29554.MCAN360_0139"/>